<proteinExistence type="predicted"/>
<evidence type="ECO:0000313" key="4">
    <source>
        <dbReference type="Proteomes" id="UP000823399"/>
    </source>
</evidence>
<evidence type="ECO:0000259" key="2">
    <source>
        <dbReference type="Pfam" id="PF20149"/>
    </source>
</evidence>
<dbReference type="EMBL" id="JABBWM010000052">
    <property type="protein sequence ID" value="KAG2101104.1"/>
    <property type="molecule type" value="Genomic_DNA"/>
</dbReference>
<name>A0A9P7JR60_9AGAM</name>
<feature type="compositionally biased region" description="Polar residues" evidence="1">
    <location>
        <begin position="10"/>
        <end position="21"/>
    </location>
</feature>
<dbReference type="AlphaFoldDB" id="A0A9P7JR60"/>
<dbReference type="GeneID" id="64704160"/>
<feature type="domain" description="DUF6532" evidence="2">
    <location>
        <begin position="426"/>
        <end position="615"/>
    </location>
</feature>
<evidence type="ECO:0000313" key="3">
    <source>
        <dbReference type="EMBL" id="KAG2101104.1"/>
    </source>
</evidence>
<feature type="compositionally biased region" description="Basic and acidic residues" evidence="1">
    <location>
        <begin position="30"/>
        <end position="43"/>
    </location>
</feature>
<feature type="compositionally biased region" description="Basic and acidic residues" evidence="1">
    <location>
        <begin position="127"/>
        <end position="138"/>
    </location>
</feature>
<feature type="compositionally biased region" description="Acidic residues" evidence="1">
    <location>
        <begin position="179"/>
        <end position="193"/>
    </location>
</feature>
<sequence length="662" mass="73439">MPPRKKARHTSPTWSLSPSNSRTRKVTNKAPEDTDASRQRSEWSTRGVGGHVAQLKKAGEILMAPARQQEGRGTVKASDSEVNSMAPSQQLKKGKKKSSSADKQDPWEATQPIGRSSKKAIGESLECEARKDRMRDLDERDESENGANEQDHNDQPGKDEDSLLRDTQEAPVDRMALYGDEDSDTYMDLDQGDFDSQVSDDDTHHEATDTFNALEHHQMKNGQCKAPSPTHLARAHVSFCLSCTIIDMCPSLLANTGPPIHVKLARSLISIHPVMDLVAPPSNEHALLPLLGTWPLDARLTEHHLKKSHRPMCGQSVHLHTSLLLVQSPLNTYLILPPSANCLLVSTLQLSLWFLPVTNCPPLMDGLCHSLCPGILLSQIGHLLPLLVQADLTLVVPHLFNAANLEMVRGAPTNKAAKLEMWLQAVLLHPLPVHQDVVVLAQEVLSAVLWTYHMKKVKLDNGYFPEYKMPMSQLLCDDLFTFRMELKKIVISIVKQLYGIFSKGNSMHKERISAAAAKLLKTGEYLRLPDSSEGEYTNFVSQVLKEACLSFYYGNSKKALKLTDKFQHQIPVNGLILVAAVAKGVLSGFHDSGTDKVPDLTADTCRADFNILRKSVDKSMDVPERHVELEEMLKEWAEEGMIGELRNELDSAAGSEDINIII</sequence>
<dbReference type="Proteomes" id="UP000823399">
    <property type="component" value="Unassembled WGS sequence"/>
</dbReference>
<accession>A0A9P7JR60</accession>
<feature type="region of interest" description="Disordered" evidence="1">
    <location>
        <begin position="1"/>
        <end position="205"/>
    </location>
</feature>
<feature type="compositionally biased region" description="Basic and acidic residues" evidence="1">
    <location>
        <begin position="149"/>
        <end position="172"/>
    </location>
</feature>
<evidence type="ECO:0000256" key="1">
    <source>
        <dbReference type="SAM" id="MobiDB-lite"/>
    </source>
</evidence>
<dbReference type="InterPro" id="IPR045341">
    <property type="entry name" value="DUF6532"/>
</dbReference>
<organism evidence="3 4">
    <name type="scientific">Suillus discolor</name>
    <dbReference type="NCBI Taxonomy" id="1912936"/>
    <lineage>
        <taxon>Eukaryota</taxon>
        <taxon>Fungi</taxon>
        <taxon>Dikarya</taxon>
        <taxon>Basidiomycota</taxon>
        <taxon>Agaricomycotina</taxon>
        <taxon>Agaricomycetes</taxon>
        <taxon>Agaricomycetidae</taxon>
        <taxon>Boletales</taxon>
        <taxon>Suillineae</taxon>
        <taxon>Suillaceae</taxon>
        <taxon>Suillus</taxon>
    </lineage>
</organism>
<gene>
    <name evidence="3" type="ORF">F5147DRAFT_776832</name>
</gene>
<comment type="caution">
    <text evidence="3">The sequence shown here is derived from an EMBL/GenBank/DDBJ whole genome shotgun (WGS) entry which is preliminary data.</text>
</comment>
<keyword evidence="4" id="KW-1185">Reference proteome</keyword>
<reference evidence="3" key="1">
    <citation type="journal article" date="2020" name="New Phytol.">
        <title>Comparative genomics reveals dynamic genome evolution in host specialist ectomycorrhizal fungi.</title>
        <authorList>
            <person name="Lofgren L.A."/>
            <person name="Nguyen N.H."/>
            <person name="Vilgalys R."/>
            <person name="Ruytinx J."/>
            <person name="Liao H.L."/>
            <person name="Branco S."/>
            <person name="Kuo A."/>
            <person name="LaButti K."/>
            <person name="Lipzen A."/>
            <person name="Andreopoulos W."/>
            <person name="Pangilinan J."/>
            <person name="Riley R."/>
            <person name="Hundley H."/>
            <person name="Na H."/>
            <person name="Barry K."/>
            <person name="Grigoriev I.V."/>
            <person name="Stajich J.E."/>
            <person name="Kennedy P.G."/>
        </authorList>
    </citation>
    <scope>NUCLEOTIDE SEQUENCE</scope>
    <source>
        <strain evidence="3">FC423</strain>
    </source>
</reference>
<dbReference type="RefSeq" id="XP_041289751.1">
    <property type="nucleotide sequence ID" value="XM_041441901.1"/>
</dbReference>
<protein>
    <recommendedName>
        <fullName evidence="2">DUF6532 domain-containing protein</fullName>
    </recommendedName>
</protein>
<dbReference type="Pfam" id="PF20149">
    <property type="entry name" value="DUF6532"/>
    <property type="match status" value="1"/>
</dbReference>
<dbReference type="OrthoDB" id="2679038at2759"/>